<proteinExistence type="inferred from homology"/>
<keyword evidence="7 9" id="KW-0460">Magnesium</keyword>
<keyword evidence="12" id="KW-1185">Reference proteome</keyword>
<dbReference type="PROSITE" id="PS00792">
    <property type="entry name" value="DHPS_1"/>
    <property type="match status" value="1"/>
</dbReference>
<dbReference type="SUPFAM" id="SSF51717">
    <property type="entry name" value="Dihydropteroate synthetase-like"/>
    <property type="match status" value="1"/>
</dbReference>
<comment type="catalytic activity">
    <reaction evidence="1">
        <text>(7,8-dihydropterin-6-yl)methyl diphosphate + 4-aminobenzoate = 7,8-dihydropteroate + diphosphate</text>
        <dbReference type="Rhea" id="RHEA:19949"/>
        <dbReference type="ChEBI" id="CHEBI:17836"/>
        <dbReference type="ChEBI" id="CHEBI:17839"/>
        <dbReference type="ChEBI" id="CHEBI:33019"/>
        <dbReference type="ChEBI" id="CHEBI:72950"/>
        <dbReference type="EC" id="2.5.1.15"/>
    </reaction>
</comment>
<comment type="cofactor">
    <cofactor evidence="2 9">
        <name>Mg(2+)</name>
        <dbReference type="ChEBI" id="CHEBI:18420"/>
    </cofactor>
</comment>
<dbReference type="PANTHER" id="PTHR20941">
    <property type="entry name" value="FOLATE SYNTHESIS PROTEINS"/>
    <property type="match status" value="1"/>
</dbReference>
<keyword evidence="6 9" id="KW-0479">Metal-binding</keyword>
<name>A0ABV2QX82_9HYPH</name>
<organism evidence="11 12">
    <name type="scientific">Kaistia defluvii</name>
    <dbReference type="NCBI Taxonomy" id="410841"/>
    <lineage>
        <taxon>Bacteria</taxon>
        <taxon>Pseudomonadati</taxon>
        <taxon>Pseudomonadota</taxon>
        <taxon>Alphaproteobacteria</taxon>
        <taxon>Hyphomicrobiales</taxon>
        <taxon>Kaistiaceae</taxon>
        <taxon>Kaistia</taxon>
    </lineage>
</organism>
<dbReference type="InterPro" id="IPR045031">
    <property type="entry name" value="DHP_synth-like"/>
</dbReference>
<evidence type="ECO:0000256" key="1">
    <source>
        <dbReference type="ARBA" id="ARBA00000012"/>
    </source>
</evidence>
<dbReference type="Proteomes" id="UP001549321">
    <property type="component" value="Unassembled WGS sequence"/>
</dbReference>
<evidence type="ECO:0000256" key="4">
    <source>
        <dbReference type="ARBA" id="ARBA00012458"/>
    </source>
</evidence>
<dbReference type="PROSITE" id="PS00793">
    <property type="entry name" value="DHPS_2"/>
    <property type="match status" value="1"/>
</dbReference>
<dbReference type="InterPro" id="IPR000489">
    <property type="entry name" value="Pterin-binding_dom"/>
</dbReference>
<dbReference type="NCBIfam" id="TIGR01496">
    <property type="entry name" value="DHPS"/>
    <property type="match status" value="1"/>
</dbReference>
<dbReference type="EMBL" id="JBEPSM010000001">
    <property type="protein sequence ID" value="MET4633605.1"/>
    <property type="molecule type" value="Genomic_DNA"/>
</dbReference>
<evidence type="ECO:0000256" key="9">
    <source>
        <dbReference type="RuleBase" id="RU361205"/>
    </source>
</evidence>
<comment type="caution">
    <text evidence="11">The sequence shown here is derived from an EMBL/GenBank/DDBJ whole genome shotgun (WGS) entry which is preliminary data.</text>
</comment>
<evidence type="ECO:0000256" key="8">
    <source>
        <dbReference type="ARBA" id="ARBA00022909"/>
    </source>
</evidence>
<reference evidence="11 12" key="1">
    <citation type="submission" date="2024-06" db="EMBL/GenBank/DDBJ databases">
        <title>Sorghum-associated microbial communities from plants grown in Nebraska, USA.</title>
        <authorList>
            <person name="Schachtman D."/>
        </authorList>
    </citation>
    <scope>NUCLEOTIDE SEQUENCE [LARGE SCALE GENOMIC DNA]</scope>
    <source>
        <strain evidence="11 12">3207</strain>
    </source>
</reference>
<evidence type="ECO:0000256" key="6">
    <source>
        <dbReference type="ARBA" id="ARBA00022723"/>
    </source>
</evidence>
<dbReference type="EC" id="2.5.1.15" evidence="4 9"/>
<accession>A0ABV2QX82</accession>
<evidence type="ECO:0000256" key="5">
    <source>
        <dbReference type="ARBA" id="ARBA00022679"/>
    </source>
</evidence>
<evidence type="ECO:0000259" key="10">
    <source>
        <dbReference type="PROSITE" id="PS50972"/>
    </source>
</evidence>
<evidence type="ECO:0000313" key="12">
    <source>
        <dbReference type="Proteomes" id="UP001549321"/>
    </source>
</evidence>
<dbReference type="GO" id="GO:0004156">
    <property type="term" value="F:dihydropteroate synthase activity"/>
    <property type="evidence" value="ECO:0007669"/>
    <property type="project" value="UniProtKB-EC"/>
</dbReference>
<comment type="function">
    <text evidence="9">Catalyzes the condensation of para-aminobenzoate (pABA) with 6-hydroxymethyl-7,8-dihydropterin diphosphate (DHPt-PP) to form 7,8-dihydropteroate (H2Pte), the immediate precursor of folate derivatives.</text>
</comment>
<evidence type="ECO:0000256" key="7">
    <source>
        <dbReference type="ARBA" id="ARBA00022842"/>
    </source>
</evidence>
<dbReference type="InterPro" id="IPR011005">
    <property type="entry name" value="Dihydropteroate_synth-like_sf"/>
</dbReference>
<dbReference type="RefSeq" id="WP_354549981.1">
    <property type="nucleotide sequence ID" value="NZ_JBEPSM010000001.1"/>
</dbReference>
<comment type="similarity">
    <text evidence="9">Belongs to the DHPS family.</text>
</comment>
<evidence type="ECO:0000313" key="11">
    <source>
        <dbReference type="EMBL" id="MET4633605.1"/>
    </source>
</evidence>
<dbReference type="Gene3D" id="3.20.20.20">
    <property type="entry name" value="Dihydropteroate synthase-like"/>
    <property type="match status" value="1"/>
</dbReference>
<keyword evidence="5 9" id="KW-0808">Transferase</keyword>
<sequence>MAPAARIDIDHLDRGTAGRSLIMGILNVTPDSFSDGGDHNEVEAAVAHARLLLSEGADIIDIGGESTRPGAAEVDAETEAARVVPVIQALAQRTQALISVDTYKASVAEQALKAGAQIVNDVWGLQREPDIARVAGAHGAAVIASHWERQTYSPATILDAMKRFFERSVTLARQAGIPDHRIVLDPGIGFGKTMADNLRILDRIDEIVALGFPVLLGVSRKRFIGEITGREPKERLAGTIATNVLAAAKGVSSFRVHDVAAHRDALAVTDAILSSREAP</sequence>
<evidence type="ECO:0000256" key="3">
    <source>
        <dbReference type="ARBA" id="ARBA00004763"/>
    </source>
</evidence>
<comment type="pathway">
    <text evidence="3 9">Cofactor biosynthesis; tetrahydrofolate biosynthesis; 7,8-dihydrofolate from 2-amino-4-hydroxy-6-hydroxymethyl-7,8-dihydropteridine diphosphate and 4-aminobenzoate: step 1/2.</text>
</comment>
<keyword evidence="8 9" id="KW-0289">Folate biosynthesis</keyword>
<feature type="domain" description="Pterin-binding" evidence="10">
    <location>
        <begin position="20"/>
        <end position="267"/>
    </location>
</feature>
<evidence type="ECO:0000256" key="2">
    <source>
        <dbReference type="ARBA" id="ARBA00001946"/>
    </source>
</evidence>
<dbReference type="CDD" id="cd00739">
    <property type="entry name" value="DHPS"/>
    <property type="match status" value="1"/>
</dbReference>
<dbReference type="InterPro" id="IPR006390">
    <property type="entry name" value="DHP_synth_dom"/>
</dbReference>
<dbReference type="PROSITE" id="PS50972">
    <property type="entry name" value="PTERIN_BINDING"/>
    <property type="match status" value="1"/>
</dbReference>
<dbReference type="Pfam" id="PF00809">
    <property type="entry name" value="Pterin_bind"/>
    <property type="match status" value="1"/>
</dbReference>
<gene>
    <name evidence="11" type="ORF">ABIE08_001518</name>
</gene>
<protein>
    <recommendedName>
        <fullName evidence="4 9">Dihydropteroate synthase</fullName>
        <shortName evidence="9">DHPS</shortName>
        <ecNumber evidence="4 9">2.5.1.15</ecNumber>
    </recommendedName>
    <alternativeName>
        <fullName evidence="9">Dihydropteroate pyrophosphorylase</fullName>
    </alternativeName>
</protein>
<dbReference type="PANTHER" id="PTHR20941:SF1">
    <property type="entry name" value="FOLIC ACID SYNTHESIS PROTEIN FOL1"/>
    <property type="match status" value="1"/>
</dbReference>